<keyword evidence="8" id="KW-0949">S-adenosyl-L-methionine</keyword>
<evidence type="ECO:0000256" key="11">
    <source>
        <dbReference type="ARBA" id="ARBA00031350"/>
    </source>
</evidence>
<organism evidence="12 13">
    <name type="scientific">Actinomadura litoris</name>
    <dbReference type="NCBI Taxonomy" id="2678616"/>
    <lineage>
        <taxon>Bacteria</taxon>
        <taxon>Bacillati</taxon>
        <taxon>Actinomycetota</taxon>
        <taxon>Actinomycetes</taxon>
        <taxon>Streptosporangiales</taxon>
        <taxon>Thermomonosporaceae</taxon>
        <taxon>Actinomadura</taxon>
    </lineage>
</organism>
<comment type="similarity">
    <text evidence="2">Belongs to the methyltransferase superfamily. L-isoaspartyl/D-aspartyl protein methyltransferase family.</text>
</comment>
<dbReference type="InterPro" id="IPR000682">
    <property type="entry name" value="PCMT"/>
</dbReference>
<sequence>MSIDAAFDAVPREAFVPDLVWVRGDDGWAVPLRRQDDPDRWRALVRSGDAVTTQIDDGATDRGVWPTSSCSAPHVVREMLELLDLEPGHRVMEIGTGTGWNAALMAAIVGPENVTTIEIDPALADRARLRLSAAGCPVRVVTGDGEAGDPAGAPYDRVVATAAAAELPHAWVRQTRPGGLLLVPWAPTFHPDGPLARLTARGGGRADGRFVAPSWFMPLRGQRISQPDRHAYKARWIETGAPACERFGITVTPRGQTIWLDTPANPVVP</sequence>
<evidence type="ECO:0000256" key="4">
    <source>
        <dbReference type="ARBA" id="ARBA00013346"/>
    </source>
</evidence>
<accession>A0A7K1LDL6</accession>
<evidence type="ECO:0000256" key="1">
    <source>
        <dbReference type="ARBA" id="ARBA00004496"/>
    </source>
</evidence>
<evidence type="ECO:0000313" key="13">
    <source>
        <dbReference type="Proteomes" id="UP000432015"/>
    </source>
</evidence>
<dbReference type="GO" id="GO:0004719">
    <property type="term" value="F:protein-L-isoaspartate (D-aspartate) O-methyltransferase activity"/>
    <property type="evidence" value="ECO:0007669"/>
    <property type="project" value="UniProtKB-EC"/>
</dbReference>
<evidence type="ECO:0000256" key="9">
    <source>
        <dbReference type="ARBA" id="ARBA00030757"/>
    </source>
</evidence>
<dbReference type="Gene3D" id="3.40.50.150">
    <property type="entry name" value="Vaccinia Virus protein VP39"/>
    <property type="match status" value="1"/>
</dbReference>
<comment type="caution">
    <text evidence="12">The sequence shown here is derived from an EMBL/GenBank/DDBJ whole genome shotgun (WGS) entry which is preliminary data.</text>
</comment>
<keyword evidence="13" id="KW-1185">Reference proteome</keyword>
<reference evidence="12 13" key="1">
    <citation type="submission" date="2019-11" db="EMBL/GenBank/DDBJ databases">
        <authorList>
            <person name="Cao P."/>
        </authorList>
    </citation>
    <scope>NUCLEOTIDE SEQUENCE [LARGE SCALE GENOMIC DNA]</scope>
    <source>
        <strain evidence="12 13">NEAU-AAG5</strain>
    </source>
</reference>
<name>A0A7K1LDL6_9ACTN</name>
<gene>
    <name evidence="12" type="ORF">GNZ18_38870</name>
</gene>
<dbReference type="PANTHER" id="PTHR11579">
    <property type="entry name" value="PROTEIN-L-ISOASPARTATE O-METHYLTRANSFERASE"/>
    <property type="match status" value="1"/>
</dbReference>
<dbReference type="Proteomes" id="UP000432015">
    <property type="component" value="Unassembled WGS sequence"/>
</dbReference>
<evidence type="ECO:0000313" key="12">
    <source>
        <dbReference type="EMBL" id="MUN42512.1"/>
    </source>
</evidence>
<evidence type="ECO:0000256" key="2">
    <source>
        <dbReference type="ARBA" id="ARBA00005369"/>
    </source>
</evidence>
<dbReference type="EMBL" id="WOFH01000021">
    <property type="protein sequence ID" value="MUN42512.1"/>
    <property type="molecule type" value="Genomic_DNA"/>
</dbReference>
<dbReference type="GO" id="GO:0005737">
    <property type="term" value="C:cytoplasm"/>
    <property type="evidence" value="ECO:0007669"/>
    <property type="project" value="UniProtKB-SubCell"/>
</dbReference>
<dbReference type="GO" id="GO:0032259">
    <property type="term" value="P:methylation"/>
    <property type="evidence" value="ECO:0007669"/>
    <property type="project" value="UniProtKB-KW"/>
</dbReference>
<comment type="subcellular location">
    <subcellularLocation>
        <location evidence="1">Cytoplasm</location>
    </subcellularLocation>
</comment>
<evidence type="ECO:0000256" key="3">
    <source>
        <dbReference type="ARBA" id="ARBA00011890"/>
    </source>
</evidence>
<keyword evidence="7 12" id="KW-0808">Transferase</keyword>
<dbReference type="EC" id="2.1.1.77" evidence="3"/>
<keyword evidence="5" id="KW-0963">Cytoplasm</keyword>
<protein>
    <recommendedName>
        <fullName evidence="4">Protein-L-isoaspartate O-methyltransferase</fullName>
        <ecNumber evidence="3">2.1.1.77</ecNumber>
    </recommendedName>
    <alternativeName>
        <fullName evidence="11">L-isoaspartyl protein carboxyl methyltransferase</fullName>
    </alternativeName>
    <alternativeName>
        <fullName evidence="9">Protein L-isoaspartyl methyltransferase</fullName>
    </alternativeName>
    <alternativeName>
        <fullName evidence="10">Protein-beta-aspartate methyltransferase</fullName>
    </alternativeName>
</protein>
<evidence type="ECO:0000256" key="7">
    <source>
        <dbReference type="ARBA" id="ARBA00022679"/>
    </source>
</evidence>
<evidence type="ECO:0000256" key="5">
    <source>
        <dbReference type="ARBA" id="ARBA00022490"/>
    </source>
</evidence>
<dbReference type="AlphaFoldDB" id="A0A7K1LDL6"/>
<dbReference type="SUPFAM" id="SSF53335">
    <property type="entry name" value="S-adenosyl-L-methionine-dependent methyltransferases"/>
    <property type="match status" value="1"/>
</dbReference>
<evidence type="ECO:0000256" key="8">
    <source>
        <dbReference type="ARBA" id="ARBA00022691"/>
    </source>
</evidence>
<evidence type="ECO:0000256" key="6">
    <source>
        <dbReference type="ARBA" id="ARBA00022603"/>
    </source>
</evidence>
<dbReference type="RefSeq" id="WP_312875002.1">
    <property type="nucleotide sequence ID" value="NZ_WOFH01000021.1"/>
</dbReference>
<dbReference type="InterPro" id="IPR029063">
    <property type="entry name" value="SAM-dependent_MTases_sf"/>
</dbReference>
<proteinExistence type="inferred from homology"/>
<evidence type="ECO:0000256" key="10">
    <source>
        <dbReference type="ARBA" id="ARBA00031323"/>
    </source>
</evidence>
<dbReference type="Pfam" id="PF01135">
    <property type="entry name" value="PCMT"/>
    <property type="match status" value="1"/>
</dbReference>
<dbReference type="PANTHER" id="PTHR11579:SF0">
    <property type="entry name" value="PROTEIN-L-ISOASPARTATE(D-ASPARTATE) O-METHYLTRANSFERASE"/>
    <property type="match status" value="1"/>
</dbReference>
<dbReference type="CDD" id="cd02440">
    <property type="entry name" value="AdoMet_MTases"/>
    <property type="match status" value="1"/>
</dbReference>
<keyword evidence="6 12" id="KW-0489">Methyltransferase</keyword>